<reference evidence="3" key="1">
    <citation type="submission" date="2016-03" db="UniProtKB">
        <authorList>
            <consortium name="WormBaseParasite"/>
        </authorList>
    </citation>
    <scope>IDENTIFICATION</scope>
</reference>
<organism evidence="3">
    <name type="scientific">Nippostrongylus brasiliensis</name>
    <name type="common">Rat hookworm</name>
    <dbReference type="NCBI Taxonomy" id="27835"/>
    <lineage>
        <taxon>Eukaryota</taxon>
        <taxon>Metazoa</taxon>
        <taxon>Ecdysozoa</taxon>
        <taxon>Nematoda</taxon>
        <taxon>Chromadorea</taxon>
        <taxon>Rhabditida</taxon>
        <taxon>Rhabditina</taxon>
        <taxon>Rhabditomorpha</taxon>
        <taxon>Strongyloidea</taxon>
        <taxon>Heligmosomidae</taxon>
        <taxon>Nippostrongylus</taxon>
    </lineage>
</organism>
<sequence>METVNIKKKATQFQPEEAALLVRLYVENYAEYNSKFTSGGRVGKSVREVFHEQWADAVSSLGFASRSKHQIDERIRNERKRHCGILIPDSNNHTYRKARKPVLCPMPSVNIEEDIIEEEPQAIPQKRKRSYASITRENVHRCSYSFVRGRGKVGEVPPQ</sequence>
<accession>A0A0N4XDN2</accession>
<name>A0A0N4XDN2_NIPBR</name>
<dbReference type="EMBL" id="UYSL01000310">
    <property type="protein sequence ID" value="VDL63451.1"/>
    <property type="molecule type" value="Genomic_DNA"/>
</dbReference>
<dbReference type="WBParaSite" id="NBR_0000063401-mRNA-1">
    <property type="protein sequence ID" value="NBR_0000063401-mRNA-1"/>
    <property type="gene ID" value="NBR_0000063401"/>
</dbReference>
<evidence type="ECO:0000313" key="1">
    <source>
        <dbReference type="EMBL" id="VDL63451.1"/>
    </source>
</evidence>
<dbReference type="Proteomes" id="UP000271162">
    <property type="component" value="Unassembled WGS sequence"/>
</dbReference>
<reference evidence="1 2" key="2">
    <citation type="submission" date="2018-11" db="EMBL/GenBank/DDBJ databases">
        <authorList>
            <consortium name="Pathogen Informatics"/>
        </authorList>
    </citation>
    <scope>NUCLEOTIDE SEQUENCE [LARGE SCALE GENOMIC DNA]</scope>
</reference>
<protein>
    <submittedName>
        <fullName evidence="3">DUF4817 domain-containing protein</fullName>
    </submittedName>
</protein>
<evidence type="ECO:0000313" key="2">
    <source>
        <dbReference type="Proteomes" id="UP000271162"/>
    </source>
</evidence>
<dbReference type="AlphaFoldDB" id="A0A0N4XDN2"/>
<gene>
    <name evidence="1" type="ORF">NBR_LOCUS635</name>
</gene>
<proteinExistence type="predicted"/>
<keyword evidence="2" id="KW-1185">Reference proteome</keyword>
<evidence type="ECO:0000313" key="3">
    <source>
        <dbReference type="WBParaSite" id="NBR_0000063401-mRNA-1"/>
    </source>
</evidence>